<dbReference type="InterPro" id="IPR036890">
    <property type="entry name" value="HATPase_C_sf"/>
</dbReference>
<proteinExistence type="predicted"/>
<evidence type="ECO:0000256" key="2">
    <source>
        <dbReference type="ARBA" id="ARBA00012438"/>
    </source>
</evidence>
<dbReference type="NCBIfam" id="TIGR00229">
    <property type="entry name" value="sensory_box"/>
    <property type="match status" value="2"/>
</dbReference>
<dbReference type="SUPFAM" id="SSF55785">
    <property type="entry name" value="PYP-like sensor domain (PAS domain)"/>
    <property type="match status" value="2"/>
</dbReference>
<dbReference type="InterPro" id="IPR000014">
    <property type="entry name" value="PAS"/>
</dbReference>
<dbReference type="EC" id="2.7.13.3" evidence="2"/>
<dbReference type="Pfam" id="PF02518">
    <property type="entry name" value="HATPase_c"/>
    <property type="match status" value="1"/>
</dbReference>
<evidence type="ECO:0000259" key="6">
    <source>
        <dbReference type="PROSITE" id="PS50113"/>
    </source>
</evidence>
<dbReference type="CDD" id="cd00082">
    <property type="entry name" value="HisKA"/>
    <property type="match status" value="1"/>
</dbReference>
<dbReference type="SMART" id="SM00086">
    <property type="entry name" value="PAC"/>
    <property type="match status" value="2"/>
</dbReference>
<feature type="domain" description="PAC" evidence="6">
    <location>
        <begin position="112"/>
        <end position="164"/>
    </location>
</feature>
<feature type="domain" description="Histidine kinase" evidence="4">
    <location>
        <begin position="328"/>
        <end position="550"/>
    </location>
</feature>
<feature type="domain" description="PAC" evidence="6">
    <location>
        <begin position="226"/>
        <end position="290"/>
    </location>
</feature>
<dbReference type="InterPro" id="IPR013656">
    <property type="entry name" value="PAS_4"/>
</dbReference>
<sequence length="556" mass="59095">MFGTRTGRMGEGQLDTGPAVTPAADSAEAALALSEARLRRAQRIGLVGGFEIDLESGVNHRSGEYMALQGGDAEAAIESHEDWVRRLHPDDREAAERRFLEAVSPTSGITDYAQEYRIVTPDGEIRWISARAEIERAPDGRALRMVGAHVDVTTLKATEAALERSRAELSDLLATLDLATVMARDIDGTIQFWSRGCERLFGWTADEARGRMARELLGTVFPVPFGEVEATLLREGEWIGDLINHRRDGAPMVLATRKVLRRDAAGAPVAVMESFDDVTALRQAQAALEALNHGLERRIAEEVARQEAAQARGAHADRMQALGELAGGMAHDMRNILQVVGSAASMIAEEVDDPSRVLAMVDALRATVERGDAVASRLLAFARRAELSAGPVAPAALLGELRDLLDRTLGRACTCEVAVAPGLPPLLADRRQLEAALVNLAVNARDAMPDGGAILLAAEAETIAAGDAPPCELAPGRYIRLDVIDQGQGMDAATLARVTEPFFTTKPPGEGTGLGLPMAKGFAEQSGGGLAIRSAPGQGTTVSLWFPLAAENAAGH</sequence>
<dbReference type="InterPro" id="IPR036097">
    <property type="entry name" value="HisK_dim/P_sf"/>
</dbReference>
<dbReference type="PANTHER" id="PTHR43065:SF42">
    <property type="entry name" value="TWO-COMPONENT SENSOR PPRA"/>
    <property type="match status" value="1"/>
</dbReference>
<keyword evidence="3" id="KW-0597">Phosphoprotein</keyword>
<dbReference type="InterPro" id="IPR004358">
    <property type="entry name" value="Sig_transdc_His_kin-like_C"/>
</dbReference>
<evidence type="ECO:0000256" key="1">
    <source>
        <dbReference type="ARBA" id="ARBA00000085"/>
    </source>
</evidence>
<dbReference type="Gene3D" id="1.10.287.130">
    <property type="match status" value="1"/>
</dbReference>
<evidence type="ECO:0000313" key="8">
    <source>
        <dbReference type="Proteomes" id="UP001196870"/>
    </source>
</evidence>
<dbReference type="EMBL" id="JAAGBB010000049">
    <property type="protein sequence ID" value="MBR0668144.1"/>
    <property type="molecule type" value="Genomic_DNA"/>
</dbReference>
<protein>
    <recommendedName>
        <fullName evidence="2">histidine kinase</fullName>
        <ecNumber evidence="2">2.7.13.3</ecNumber>
    </recommendedName>
</protein>
<evidence type="ECO:0000256" key="3">
    <source>
        <dbReference type="ARBA" id="ARBA00022553"/>
    </source>
</evidence>
<dbReference type="Gene3D" id="3.30.565.10">
    <property type="entry name" value="Histidine kinase-like ATPase, C-terminal domain"/>
    <property type="match status" value="1"/>
</dbReference>
<feature type="domain" description="PAS" evidence="5">
    <location>
        <begin position="165"/>
        <end position="211"/>
    </location>
</feature>
<dbReference type="SMART" id="SM00388">
    <property type="entry name" value="HisKA"/>
    <property type="match status" value="1"/>
</dbReference>
<dbReference type="SUPFAM" id="SSF47384">
    <property type="entry name" value="Homodimeric domain of signal transducing histidine kinase"/>
    <property type="match status" value="1"/>
</dbReference>
<evidence type="ECO:0000313" key="7">
    <source>
        <dbReference type="EMBL" id="MBR0668144.1"/>
    </source>
</evidence>
<reference evidence="8" key="1">
    <citation type="journal article" date="2021" name="Syst. Appl. Microbiol.">
        <title>Roseomonas hellenica sp. nov., isolated from roots of wild-growing Alkanna tinctoria.</title>
        <authorList>
            <person name="Rat A."/>
            <person name="Naranjo H.D."/>
            <person name="Lebbe L."/>
            <person name="Cnockaert M."/>
            <person name="Krigas N."/>
            <person name="Grigoriadou K."/>
            <person name="Maloupa E."/>
            <person name="Willems A."/>
        </authorList>
    </citation>
    <scope>NUCLEOTIDE SEQUENCE [LARGE SCALE GENOMIC DNA]</scope>
    <source>
        <strain evidence="8">LMG 31523</strain>
    </source>
</reference>
<accession>A0ABS5F6F5</accession>
<gene>
    <name evidence="7" type="ORF">GXW71_27570</name>
</gene>
<dbReference type="SMART" id="SM00091">
    <property type="entry name" value="PAS"/>
    <property type="match status" value="2"/>
</dbReference>
<comment type="caution">
    <text evidence="7">The sequence shown here is derived from an EMBL/GenBank/DDBJ whole genome shotgun (WGS) entry which is preliminary data.</text>
</comment>
<dbReference type="PRINTS" id="PR00344">
    <property type="entry name" value="BCTRLSENSOR"/>
</dbReference>
<comment type="catalytic activity">
    <reaction evidence="1">
        <text>ATP + protein L-histidine = ADP + protein N-phospho-L-histidine.</text>
        <dbReference type="EC" id="2.7.13.3"/>
    </reaction>
</comment>
<dbReference type="InterPro" id="IPR035965">
    <property type="entry name" value="PAS-like_dom_sf"/>
</dbReference>
<dbReference type="Proteomes" id="UP001196870">
    <property type="component" value="Unassembled WGS sequence"/>
</dbReference>
<dbReference type="PROSITE" id="PS50109">
    <property type="entry name" value="HIS_KIN"/>
    <property type="match status" value="1"/>
</dbReference>
<dbReference type="Gene3D" id="3.30.450.20">
    <property type="entry name" value="PAS domain"/>
    <property type="match status" value="2"/>
</dbReference>
<dbReference type="CDD" id="cd00130">
    <property type="entry name" value="PAS"/>
    <property type="match status" value="2"/>
</dbReference>
<dbReference type="PANTHER" id="PTHR43065">
    <property type="entry name" value="SENSOR HISTIDINE KINASE"/>
    <property type="match status" value="1"/>
</dbReference>
<evidence type="ECO:0000259" key="4">
    <source>
        <dbReference type="PROSITE" id="PS50109"/>
    </source>
</evidence>
<name>A0ABS5F6F5_9PROT</name>
<evidence type="ECO:0000259" key="5">
    <source>
        <dbReference type="PROSITE" id="PS50112"/>
    </source>
</evidence>
<dbReference type="Pfam" id="PF08447">
    <property type="entry name" value="PAS_3"/>
    <property type="match status" value="1"/>
</dbReference>
<dbReference type="InterPro" id="IPR013655">
    <property type="entry name" value="PAS_fold_3"/>
</dbReference>
<dbReference type="InterPro" id="IPR005467">
    <property type="entry name" value="His_kinase_dom"/>
</dbReference>
<organism evidence="7 8">
    <name type="scientific">Plastoroseomonas hellenica</name>
    <dbReference type="NCBI Taxonomy" id="2687306"/>
    <lineage>
        <taxon>Bacteria</taxon>
        <taxon>Pseudomonadati</taxon>
        <taxon>Pseudomonadota</taxon>
        <taxon>Alphaproteobacteria</taxon>
        <taxon>Acetobacterales</taxon>
        <taxon>Acetobacteraceae</taxon>
        <taxon>Plastoroseomonas</taxon>
    </lineage>
</organism>
<dbReference type="PROSITE" id="PS50113">
    <property type="entry name" value="PAC"/>
    <property type="match status" value="2"/>
</dbReference>
<dbReference type="Pfam" id="PF08448">
    <property type="entry name" value="PAS_4"/>
    <property type="match status" value="1"/>
</dbReference>
<dbReference type="InterPro" id="IPR003594">
    <property type="entry name" value="HATPase_dom"/>
</dbReference>
<dbReference type="SUPFAM" id="SSF55874">
    <property type="entry name" value="ATPase domain of HSP90 chaperone/DNA topoisomerase II/histidine kinase"/>
    <property type="match status" value="1"/>
</dbReference>
<dbReference type="InterPro" id="IPR000700">
    <property type="entry name" value="PAS-assoc_C"/>
</dbReference>
<dbReference type="PROSITE" id="PS50112">
    <property type="entry name" value="PAS"/>
    <property type="match status" value="1"/>
</dbReference>
<dbReference type="InterPro" id="IPR003661">
    <property type="entry name" value="HisK_dim/P_dom"/>
</dbReference>
<keyword evidence="8" id="KW-1185">Reference proteome</keyword>
<dbReference type="Gene3D" id="2.10.70.100">
    <property type="match status" value="1"/>
</dbReference>
<dbReference type="SMART" id="SM00387">
    <property type="entry name" value="HATPase_c"/>
    <property type="match status" value="1"/>
</dbReference>
<dbReference type="RefSeq" id="WP_211855921.1">
    <property type="nucleotide sequence ID" value="NZ_JAAGBB010000049.1"/>
</dbReference>
<dbReference type="InterPro" id="IPR001610">
    <property type="entry name" value="PAC"/>
</dbReference>